<dbReference type="EMBL" id="CAJNIZ010033658">
    <property type="protein sequence ID" value="CAE7546874.1"/>
    <property type="molecule type" value="Genomic_DNA"/>
</dbReference>
<dbReference type="Pfam" id="PF13621">
    <property type="entry name" value="Cupin_8"/>
    <property type="match status" value="1"/>
</dbReference>
<sequence>MAKPVAPAAAEQVERVSGRELSTRLFLERYAADSRQPVILLDLVSTWPAYQEWCRPDGEPDLAKLAADFRGVTGPVVDCGRNYDVETWDVGDYFDWASRASGPREGESLYLKDWHLVQACRSQGVKVPYEAPGYLAAPLQDWLNLHMDSAGRKDDYRFSYVGVAGTRTPLHHDVLFSHSWSANICGRKHWIFYPPEVSSNVLDSLGNAAESAHPQRRVDGWQGQFPGLQQAWDMRLEAFQEEGEIMFVPSGWYHEASRSDANLQSKCVDLPSFMLALVLPAPTVLERLFFAVLALGMNAKQPPVAATSCTDR</sequence>
<organism evidence="2 3">
    <name type="scientific">Symbiodinium pilosum</name>
    <name type="common">Dinoflagellate</name>
    <dbReference type="NCBI Taxonomy" id="2952"/>
    <lineage>
        <taxon>Eukaryota</taxon>
        <taxon>Sar</taxon>
        <taxon>Alveolata</taxon>
        <taxon>Dinophyceae</taxon>
        <taxon>Suessiales</taxon>
        <taxon>Symbiodiniaceae</taxon>
        <taxon>Symbiodinium</taxon>
    </lineage>
</organism>
<dbReference type="PANTHER" id="PTHR12480:SF6">
    <property type="entry name" value="2-OXOGLUTARATE AND IRON-DEPENDENT OXYGENASE JMJD4"/>
    <property type="match status" value="1"/>
</dbReference>
<dbReference type="GO" id="GO:0005634">
    <property type="term" value="C:nucleus"/>
    <property type="evidence" value="ECO:0007669"/>
    <property type="project" value="TreeGrafter"/>
</dbReference>
<dbReference type="GO" id="GO:0043565">
    <property type="term" value="F:sequence-specific DNA binding"/>
    <property type="evidence" value="ECO:0007669"/>
    <property type="project" value="TreeGrafter"/>
</dbReference>
<evidence type="ECO:0000313" key="2">
    <source>
        <dbReference type="EMBL" id="CAE7546874.1"/>
    </source>
</evidence>
<dbReference type="PANTHER" id="PTHR12480">
    <property type="entry name" value="ARGININE DEMETHYLASE AND LYSYL-HYDROXYLASE JMJD"/>
    <property type="match status" value="1"/>
</dbReference>
<reference evidence="2" key="1">
    <citation type="submission" date="2021-02" db="EMBL/GenBank/DDBJ databases">
        <authorList>
            <person name="Dougan E. K."/>
            <person name="Rhodes N."/>
            <person name="Thang M."/>
            <person name="Chan C."/>
        </authorList>
    </citation>
    <scope>NUCLEOTIDE SEQUENCE</scope>
</reference>
<dbReference type="Proteomes" id="UP000649617">
    <property type="component" value="Unassembled WGS sequence"/>
</dbReference>
<dbReference type="InterPro" id="IPR003347">
    <property type="entry name" value="JmjC_dom"/>
</dbReference>
<dbReference type="InterPro" id="IPR041667">
    <property type="entry name" value="Cupin_8"/>
</dbReference>
<dbReference type="GO" id="GO:0045905">
    <property type="term" value="P:positive regulation of translational termination"/>
    <property type="evidence" value="ECO:0007669"/>
    <property type="project" value="TreeGrafter"/>
</dbReference>
<dbReference type="InterPro" id="IPR050910">
    <property type="entry name" value="JMJD6_ArgDemeth/LysHydrox"/>
</dbReference>
<proteinExistence type="predicted"/>
<dbReference type="SUPFAM" id="SSF51197">
    <property type="entry name" value="Clavaminate synthase-like"/>
    <property type="match status" value="1"/>
</dbReference>
<gene>
    <name evidence="2" type="primary">jmjd4</name>
    <name evidence="2" type="ORF">SPIL2461_LOCUS14515</name>
</gene>
<protein>
    <submittedName>
        <fullName evidence="2">Jmjd4 protein</fullName>
    </submittedName>
</protein>
<dbReference type="AlphaFoldDB" id="A0A812TYP6"/>
<dbReference type="SMART" id="SM00558">
    <property type="entry name" value="JmjC"/>
    <property type="match status" value="1"/>
</dbReference>
<dbReference type="GO" id="GO:0016706">
    <property type="term" value="F:2-oxoglutarate-dependent dioxygenase activity"/>
    <property type="evidence" value="ECO:0007669"/>
    <property type="project" value="TreeGrafter"/>
</dbReference>
<accession>A0A812TYP6</accession>
<dbReference type="Gene3D" id="2.60.120.650">
    <property type="entry name" value="Cupin"/>
    <property type="match status" value="1"/>
</dbReference>
<dbReference type="PROSITE" id="PS51184">
    <property type="entry name" value="JMJC"/>
    <property type="match status" value="1"/>
</dbReference>
<evidence type="ECO:0000259" key="1">
    <source>
        <dbReference type="PROSITE" id="PS51184"/>
    </source>
</evidence>
<feature type="domain" description="JmjC" evidence="1">
    <location>
        <begin position="128"/>
        <end position="296"/>
    </location>
</feature>
<evidence type="ECO:0000313" key="3">
    <source>
        <dbReference type="Proteomes" id="UP000649617"/>
    </source>
</evidence>
<dbReference type="GO" id="GO:0005737">
    <property type="term" value="C:cytoplasm"/>
    <property type="evidence" value="ECO:0007669"/>
    <property type="project" value="TreeGrafter"/>
</dbReference>
<dbReference type="OrthoDB" id="424465at2759"/>
<comment type="caution">
    <text evidence="2">The sequence shown here is derived from an EMBL/GenBank/DDBJ whole genome shotgun (WGS) entry which is preliminary data.</text>
</comment>
<name>A0A812TYP6_SYMPI</name>
<keyword evidence="3" id="KW-1185">Reference proteome</keyword>